<name>A0A8S1IQB2_9CHLO</name>
<protein>
    <submittedName>
        <fullName evidence="1">Uncharacterized protein</fullName>
    </submittedName>
</protein>
<accession>A0A8S1IQB2</accession>
<gene>
    <name evidence="1" type="ORF">OSTQU699_LOCUS1838</name>
</gene>
<proteinExistence type="predicted"/>
<comment type="caution">
    <text evidence="1">The sequence shown here is derived from an EMBL/GenBank/DDBJ whole genome shotgun (WGS) entry which is preliminary data.</text>
</comment>
<dbReference type="AlphaFoldDB" id="A0A8S1IQB2"/>
<keyword evidence="2" id="KW-1185">Reference proteome</keyword>
<sequence>MFSFWLQRSATIVGREDHKLFQIEGELAATEGQLQYLCGGLMSLKRSCRSSGLAAQLSDTACFAQYDTVYRPLLCPSCSPTCPAFFPHIQHCDEQHLYHVLLRKHGFRIPSSTGASPCLKKWKAGGLSMWPSFTVGNALAPPQMLPVP</sequence>
<evidence type="ECO:0000313" key="2">
    <source>
        <dbReference type="Proteomes" id="UP000708148"/>
    </source>
</evidence>
<organism evidence="1 2">
    <name type="scientific">Ostreobium quekettii</name>
    <dbReference type="NCBI Taxonomy" id="121088"/>
    <lineage>
        <taxon>Eukaryota</taxon>
        <taxon>Viridiplantae</taxon>
        <taxon>Chlorophyta</taxon>
        <taxon>core chlorophytes</taxon>
        <taxon>Ulvophyceae</taxon>
        <taxon>TCBD clade</taxon>
        <taxon>Bryopsidales</taxon>
        <taxon>Ostreobineae</taxon>
        <taxon>Ostreobiaceae</taxon>
        <taxon>Ostreobium</taxon>
    </lineage>
</organism>
<reference evidence="1" key="1">
    <citation type="submission" date="2020-12" db="EMBL/GenBank/DDBJ databases">
        <authorList>
            <person name="Iha C."/>
        </authorList>
    </citation>
    <scope>NUCLEOTIDE SEQUENCE</scope>
</reference>
<evidence type="ECO:0000313" key="1">
    <source>
        <dbReference type="EMBL" id="CAD7696477.1"/>
    </source>
</evidence>
<dbReference type="Proteomes" id="UP000708148">
    <property type="component" value="Unassembled WGS sequence"/>
</dbReference>
<dbReference type="EMBL" id="CAJHUC010000484">
    <property type="protein sequence ID" value="CAD7696477.1"/>
    <property type="molecule type" value="Genomic_DNA"/>
</dbReference>